<protein>
    <submittedName>
        <fullName evidence="2">PLAT domain-containing protein</fullName>
    </submittedName>
</protein>
<accession>A0A0M3HPM5</accession>
<reference evidence="2" key="1">
    <citation type="submission" date="2017-02" db="UniProtKB">
        <authorList>
            <consortium name="WormBaseParasite"/>
        </authorList>
    </citation>
    <scope>IDENTIFICATION</scope>
</reference>
<sequence>MAIRHIRIDCSEGEHGPLQASTPDNISDVKIDASTKYKIERILKIRSSTTEWFIDWKSKVAEWSMVTAKGHHRQRSYQLAPRSHDVILRKVTSRPEDDITIGDGLSLLKVWIMASSLKAPSSTSRSNL</sequence>
<dbReference type="AlphaFoldDB" id="A0A0M3HPM5"/>
<name>A0A0M3HPM5_ASCLU</name>
<dbReference type="Proteomes" id="UP000036681">
    <property type="component" value="Unplaced"/>
</dbReference>
<organism evidence="1 2">
    <name type="scientific">Ascaris lumbricoides</name>
    <name type="common">Giant roundworm</name>
    <dbReference type="NCBI Taxonomy" id="6252"/>
    <lineage>
        <taxon>Eukaryota</taxon>
        <taxon>Metazoa</taxon>
        <taxon>Ecdysozoa</taxon>
        <taxon>Nematoda</taxon>
        <taxon>Chromadorea</taxon>
        <taxon>Rhabditida</taxon>
        <taxon>Spirurina</taxon>
        <taxon>Ascaridomorpha</taxon>
        <taxon>Ascaridoidea</taxon>
        <taxon>Ascarididae</taxon>
        <taxon>Ascaris</taxon>
    </lineage>
</organism>
<evidence type="ECO:0000313" key="2">
    <source>
        <dbReference type="WBParaSite" id="ALUE_0000388401-mRNA-1"/>
    </source>
</evidence>
<dbReference type="WBParaSite" id="ALUE_0000388401-mRNA-1">
    <property type="protein sequence ID" value="ALUE_0000388401-mRNA-1"/>
    <property type="gene ID" value="ALUE_0000388401"/>
</dbReference>
<keyword evidence="1" id="KW-1185">Reference proteome</keyword>
<proteinExistence type="predicted"/>
<evidence type="ECO:0000313" key="1">
    <source>
        <dbReference type="Proteomes" id="UP000036681"/>
    </source>
</evidence>